<keyword evidence="6" id="KW-0282">Flagellum</keyword>
<dbReference type="Pfam" id="PF22692">
    <property type="entry name" value="LlgE_F_G_D1"/>
    <property type="match status" value="1"/>
</dbReference>
<evidence type="ECO:0000259" key="5">
    <source>
        <dbReference type="Pfam" id="PF22692"/>
    </source>
</evidence>
<dbReference type="InterPro" id="IPR010930">
    <property type="entry name" value="Flg_bb/hook_C_dom"/>
</dbReference>
<evidence type="ECO:0000259" key="4">
    <source>
        <dbReference type="Pfam" id="PF06429"/>
    </source>
</evidence>
<evidence type="ECO:0000256" key="2">
    <source>
        <dbReference type="ARBA" id="ARBA00009677"/>
    </source>
</evidence>
<comment type="subcellular location">
    <subcellularLocation>
        <location evidence="1">Bacterial flagellum basal body</location>
    </subcellularLocation>
</comment>
<dbReference type="InterPro" id="IPR053967">
    <property type="entry name" value="LlgE_F_G-like_D1"/>
</dbReference>
<protein>
    <submittedName>
        <fullName evidence="6">Flagellar basal-body rod protein FlgF</fullName>
    </submittedName>
</protein>
<gene>
    <name evidence="6" type="ORF">IMCC12053_94</name>
</gene>
<evidence type="ECO:0000256" key="3">
    <source>
        <dbReference type="ARBA" id="ARBA00023143"/>
    </source>
</evidence>
<accession>A0A0N9ZLD4</accession>
<feature type="domain" description="Flagellar basal-body/hook protein C-terminal" evidence="4">
    <location>
        <begin position="198"/>
        <end position="238"/>
    </location>
</feature>
<dbReference type="SUPFAM" id="SSF117143">
    <property type="entry name" value="Flagellar hook protein flgE"/>
    <property type="match status" value="1"/>
</dbReference>
<dbReference type="AlphaFoldDB" id="A0A0N9ZLD4"/>
<evidence type="ECO:0000313" key="6">
    <source>
        <dbReference type="EMBL" id="ALI54044.1"/>
    </source>
</evidence>
<keyword evidence="6" id="KW-0969">Cilium</keyword>
<dbReference type="EMBL" id="CP012023">
    <property type="protein sequence ID" value="ALI54044.1"/>
    <property type="molecule type" value="Genomic_DNA"/>
</dbReference>
<dbReference type="Proteomes" id="UP000064920">
    <property type="component" value="Chromosome"/>
</dbReference>
<dbReference type="KEGG" id="cmar:IMCC12053_94"/>
<dbReference type="PATRIC" id="fig|1397108.4.peg.98"/>
<reference evidence="6 7" key="1">
    <citation type="submission" date="2015-05" db="EMBL/GenBank/DDBJ databases">
        <authorList>
            <person name="Wang D.B."/>
            <person name="Wang M."/>
        </authorList>
    </citation>
    <scope>NUCLEOTIDE SEQUENCE [LARGE SCALE GENOMIC DNA]</scope>
    <source>
        <strain evidence="6 7">IMCC 12053</strain>
    </source>
</reference>
<proteinExistence type="inferred from homology"/>
<keyword evidence="7" id="KW-1185">Reference proteome</keyword>
<dbReference type="PANTHER" id="PTHR30435:SF19">
    <property type="entry name" value="FLAGELLAR BASAL-BODY ROD PROTEIN FLGG"/>
    <property type="match status" value="1"/>
</dbReference>
<evidence type="ECO:0000256" key="1">
    <source>
        <dbReference type="ARBA" id="ARBA00004117"/>
    </source>
</evidence>
<name>A0A0N9ZLD4_9RHOB</name>
<keyword evidence="3" id="KW-0975">Bacterial flagellum</keyword>
<dbReference type="GO" id="GO:0071978">
    <property type="term" value="P:bacterial-type flagellum-dependent swarming motility"/>
    <property type="evidence" value="ECO:0007669"/>
    <property type="project" value="TreeGrafter"/>
</dbReference>
<dbReference type="STRING" id="1397108.IMCC12053_94"/>
<sequence length="249" mass="26836">MIHTALNSLKNLHDIRQTTAQNLSSVDIPGFRKDLPNEGGSGFIEAMNTASARVMNLETGKAGFSDKQGALRQLGAQTDVAIMSEGYFFVQPKQGEIALSRRGDFSINAEGFLMNGAQELMLDEGLQPMQMPAFSEFQITENGEISVSPMDGPAGQFQAVGVLGTTSARGEVLTKGADGQIRRFDGTVPDVDQQVTLVQGALEASNVDPVEELVLSLDAQRQFEIGVKFIKMAEDIDRGGAELMRLPQN</sequence>
<keyword evidence="6" id="KW-0966">Cell projection</keyword>
<dbReference type="GO" id="GO:0009425">
    <property type="term" value="C:bacterial-type flagellum basal body"/>
    <property type="evidence" value="ECO:0007669"/>
    <property type="project" value="UniProtKB-SubCell"/>
</dbReference>
<dbReference type="PANTHER" id="PTHR30435">
    <property type="entry name" value="FLAGELLAR PROTEIN"/>
    <property type="match status" value="1"/>
</dbReference>
<dbReference type="Pfam" id="PF06429">
    <property type="entry name" value="Flg_bbr_C"/>
    <property type="match status" value="1"/>
</dbReference>
<dbReference type="InterPro" id="IPR037925">
    <property type="entry name" value="FlgE/F/G-like"/>
</dbReference>
<comment type="similarity">
    <text evidence="2">Belongs to the flagella basal body rod proteins family.</text>
</comment>
<feature type="domain" description="Flagellar hook protein FlgE/F/G-like D1" evidence="5">
    <location>
        <begin position="81"/>
        <end position="147"/>
    </location>
</feature>
<organism evidence="6 7">
    <name type="scientific">Celeribacter marinus</name>
    <dbReference type="NCBI Taxonomy" id="1397108"/>
    <lineage>
        <taxon>Bacteria</taxon>
        <taxon>Pseudomonadati</taxon>
        <taxon>Pseudomonadota</taxon>
        <taxon>Alphaproteobacteria</taxon>
        <taxon>Rhodobacterales</taxon>
        <taxon>Roseobacteraceae</taxon>
        <taxon>Celeribacter</taxon>
    </lineage>
</organism>
<evidence type="ECO:0000313" key="7">
    <source>
        <dbReference type="Proteomes" id="UP000064920"/>
    </source>
</evidence>